<dbReference type="InterPro" id="IPR013103">
    <property type="entry name" value="RVT_2"/>
</dbReference>
<reference evidence="4" key="1">
    <citation type="submission" date="2019-09" db="EMBL/GenBank/DDBJ databases">
        <title>Draft genome information of white flower Hibiscus syriacus.</title>
        <authorList>
            <person name="Kim Y.-M."/>
        </authorList>
    </citation>
    <scope>NUCLEOTIDE SEQUENCE [LARGE SCALE GENOMIC DNA]</scope>
    <source>
        <strain evidence="4">YM2019G1</strain>
    </source>
</reference>
<evidence type="ECO:0008006" key="6">
    <source>
        <dbReference type="Google" id="ProtNLM"/>
    </source>
</evidence>
<evidence type="ECO:0000313" key="4">
    <source>
        <dbReference type="EMBL" id="KAE8686454.1"/>
    </source>
</evidence>
<dbReference type="CDD" id="cd09272">
    <property type="entry name" value="RNase_HI_RT_Ty1"/>
    <property type="match status" value="1"/>
</dbReference>
<evidence type="ECO:0000259" key="3">
    <source>
        <dbReference type="Pfam" id="PF22936"/>
    </source>
</evidence>
<accession>A0A6A2Z3B2</accession>
<feature type="region of interest" description="Disordered" evidence="1">
    <location>
        <begin position="426"/>
        <end position="449"/>
    </location>
</feature>
<dbReference type="Proteomes" id="UP000436088">
    <property type="component" value="Unassembled WGS sequence"/>
</dbReference>
<dbReference type="PANTHER" id="PTHR11439:SF467">
    <property type="entry name" value="INTEGRASE CATALYTIC DOMAIN-CONTAINING PROTEIN"/>
    <property type="match status" value="1"/>
</dbReference>
<dbReference type="Pfam" id="PF14223">
    <property type="entry name" value="Retrotran_gag_2"/>
    <property type="match status" value="1"/>
</dbReference>
<sequence>MLRQIDVNNAFLNRLLTEEVCMTQPPGYEQGNGELVCKLHKAIYVLKQALRAWFERIKAYLESESFCLDKSDASLYVRKTSDSLVYLLVYVDDIILTGDKEVVIQSVIDKLNAQFSLKNLGPLNFFLGMKVSYEGCDVVLSQQNYIQDLLQKHGFSEVKSFPTPMVSNVKLSAKEGTPLEDDARYRNIIVKRILHYLQGTVDFGLRFTPSSRMDLTGFADVVARSTAEVEYRSMACTSAKIVWFRSLLGELHIVTHGKATLWCDNTSAVALQVHEVPAVEQVADVLTKPLSAPLFFKHRQQLLFEFEEGLKLKVAMGMDPKGFTTYKADVDGGGRLGRIAVASGRSHTICLADKMHDDHDLAQKVNVFNQIISDLARIDVKIEDEDKAMILLCSLPPSYKHMVTTLTYRKETIKVEEITATLLAHNQRKKNAEENSQDDSLYVKGNRDRGWKPEKTGEGDILSISTTQLMDSWILDSGCSYHIKPNREWFSTYMPIDYGSIYLGDDRCCNFIDLKKNLISLGTLHNNGFIPKVDEDRKTIRIVKGALTVMKGKMTAGNIYRLLGSTVIGGVHYVESCDDIYKMWHMRLAHLSERVRFKIGKHITEGILAMCILMFGGLPRHRLWVDLDRQGHHWLGKLQKSRRKTRQWWISSSFQLRKQKLLNRLLVVPPGMICRIIVSPETGDLITFHDAVTSQENGKWMATIVEEMESLNHNRTWKLVHLPEEEQIYMQQPEGFTQPGNEHLVCRLKKSLYGLKQSPRQWYKRFDSYMIKIGYKRCAAKKILGMEIYRDKDSRKLWLSQRGYIEKMLERFGMSSTKPVSTPLANHFKLSSEQCPKTDKEVEDMAKVMYSNVVACLMYAMKSTVQSVVALSTTKAEYMAAAEAAKEVLWLNGLVKELGVQQCEVQLLCDNQSTIHLAKNQKVHTDENAANMFTKPVTTDKFMHCLDLLNV</sequence>
<dbReference type="PANTHER" id="PTHR11439">
    <property type="entry name" value="GAG-POL-RELATED RETROTRANSPOSON"/>
    <property type="match status" value="1"/>
</dbReference>
<feature type="domain" description="Retrovirus-related Pol polyprotein from transposon TNT 1-94-like beta-barrel" evidence="3">
    <location>
        <begin position="473"/>
        <end position="510"/>
    </location>
</feature>
<dbReference type="EMBL" id="VEPZ02001216">
    <property type="protein sequence ID" value="KAE8686454.1"/>
    <property type="molecule type" value="Genomic_DNA"/>
</dbReference>
<name>A0A6A2Z3B2_HIBSY</name>
<organism evidence="4 5">
    <name type="scientific">Hibiscus syriacus</name>
    <name type="common">Rose of Sharon</name>
    <dbReference type="NCBI Taxonomy" id="106335"/>
    <lineage>
        <taxon>Eukaryota</taxon>
        <taxon>Viridiplantae</taxon>
        <taxon>Streptophyta</taxon>
        <taxon>Embryophyta</taxon>
        <taxon>Tracheophyta</taxon>
        <taxon>Spermatophyta</taxon>
        <taxon>Magnoliopsida</taxon>
        <taxon>eudicotyledons</taxon>
        <taxon>Gunneridae</taxon>
        <taxon>Pentapetalae</taxon>
        <taxon>rosids</taxon>
        <taxon>malvids</taxon>
        <taxon>Malvales</taxon>
        <taxon>Malvaceae</taxon>
        <taxon>Malvoideae</taxon>
        <taxon>Hibiscus</taxon>
    </lineage>
</organism>
<dbReference type="InterPro" id="IPR054722">
    <property type="entry name" value="PolX-like_BBD"/>
</dbReference>
<evidence type="ECO:0000259" key="2">
    <source>
        <dbReference type="Pfam" id="PF07727"/>
    </source>
</evidence>
<evidence type="ECO:0000256" key="1">
    <source>
        <dbReference type="SAM" id="MobiDB-lite"/>
    </source>
</evidence>
<feature type="domain" description="Reverse transcriptase Ty1/copia-type" evidence="2">
    <location>
        <begin position="1"/>
        <end position="166"/>
    </location>
</feature>
<gene>
    <name evidence="4" type="ORF">F3Y22_tig00111061pilonHSYRG00057</name>
</gene>
<dbReference type="Pfam" id="PF22936">
    <property type="entry name" value="Pol_BBD"/>
    <property type="match status" value="1"/>
</dbReference>
<comment type="caution">
    <text evidence="4">The sequence shown here is derived from an EMBL/GenBank/DDBJ whole genome shotgun (WGS) entry which is preliminary data.</text>
</comment>
<dbReference type="Pfam" id="PF07727">
    <property type="entry name" value="RVT_2"/>
    <property type="match status" value="2"/>
</dbReference>
<proteinExistence type="predicted"/>
<protein>
    <recommendedName>
        <fullName evidence="6">Reverse transcriptase Ty1/copia-type domain-containing protein</fullName>
    </recommendedName>
</protein>
<keyword evidence="5" id="KW-1185">Reference proteome</keyword>
<dbReference type="AlphaFoldDB" id="A0A6A2Z3B2"/>
<evidence type="ECO:0000313" key="5">
    <source>
        <dbReference type="Proteomes" id="UP000436088"/>
    </source>
</evidence>
<feature type="domain" description="Reverse transcriptase Ty1/copia-type" evidence="2">
    <location>
        <begin position="725"/>
        <end position="781"/>
    </location>
</feature>